<dbReference type="GO" id="GO:0046872">
    <property type="term" value="F:metal ion binding"/>
    <property type="evidence" value="ECO:0007669"/>
    <property type="project" value="UniProtKB-KW"/>
</dbReference>
<dbReference type="InterPro" id="IPR050083">
    <property type="entry name" value="HtpX_protease"/>
</dbReference>
<dbReference type="OrthoDB" id="15218at2"/>
<comment type="cofactor">
    <cofactor evidence="1">
        <name>Zn(2+)</name>
        <dbReference type="ChEBI" id="CHEBI:29105"/>
    </cofactor>
</comment>
<dbReference type="STRING" id="595494.Tola_0347"/>
<keyword evidence="6" id="KW-0378">Hydrolase</keyword>
<dbReference type="GO" id="GO:0004222">
    <property type="term" value="F:metalloendopeptidase activity"/>
    <property type="evidence" value="ECO:0007669"/>
    <property type="project" value="InterPro"/>
</dbReference>
<accession>C4L978</accession>
<evidence type="ECO:0000256" key="4">
    <source>
        <dbReference type="ARBA" id="ARBA00022692"/>
    </source>
</evidence>
<dbReference type="eggNOG" id="COG0501">
    <property type="taxonomic scope" value="Bacteria"/>
</dbReference>
<evidence type="ECO:0000256" key="11">
    <source>
        <dbReference type="SAM" id="Phobius"/>
    </source>
</evidence>
<gene>
    <name evidence="13" type="ordered locus">Tola_0347</name>
</gene>
<evidence type="ECO:0000313" key="14">
    <source>
        <dbReference type="Proteomes" id="UP000009073"/>
    </source>
</evidence>
<keyword evidence="2" id="KW-1003">Cell membrane</keyword>
<dbReference type="HOGENOM" id="CLU_024494_0_0_6"/>
<feature type="domain" description="Peptidase M48" evidence="12">
    <location>
        <begin position="107"/>
        <end position="328"/>
    </location>
</feature>
<dbReference type="EMBL" id="CP001616">
    <property type="protein sequence ID" value="ACQ91977.1"/>
    <property type="molecule type" value="Genomic_DNA"/>
</dbReference>
<reference evidence="14" key="1">
    <citation type="submission" date="2009-05" db="EMBL/GenBank/DDBJ databases">
        <title>Complete sequence of Tolumonas auensis DSM 9187.</title>
        <authorList>
            <consortium name="US DOE Joint Genome Institute"/>
            <person name="Lucas S."/>
            <person name="Copeland A."/>
            <person name="Lapidus A."/>
            <person name="Glavina del Rio T."/>
            <person name="Tice H."/>
            <person name="Bruce D."/>
            <person name="Goodwin L."/>
            <person name="Pitluck S."/>
            <person name="Chertkov O."/>
            <person name="Brettin T."/>
            <person name="Detter J.C."/>
            <person name="Han C."/>
            <person name="Larimer F."/>
            <person name="Land M."/>
            <person name="Hauser L."/>
            <person name="Kyrpides N."/>
            <person name="Mikhailova N."/>
            <person name="Spring S."/>
            <person name="Beller H."/>
        </authorList>
    </citation>
    <scope>NUCLEOTIDE SEQUENCE [LARGE SCALE GENOMIC DNA]</scope>
    <source>
        <strain evidence="14">DSM 9187 / TA4</strain>
    </source>
</reference>
<feature type="transmembrane region" description="Helical" evidence="11">
    <location>
        <begin position="17"/>
        <end position="40"/>
    </location>
</feature>
<protein>
    <submittedName>
        <fullName evidence="13">Peptidase M48 Ste24p</fullName>
    </submittedName>
</protein>
<evidence type="ECO:0000256" key="7">
    <source>
        <dbReference type="ARBA" id="ARBA00022833"/>
    </source>
</evidence>
<dbReference type="InterPro" id="IPR001915">
    <property type="entry name" value="Peptidase_M48"/>
</dbReference>
<keyword evidence="7" id="KW-0862">Zinc</keyword>
<sequence>MDFYQYQDQAKKISARLLFLFFAGLISLSAALTFAGLLLWKLTDQVVYINTDSQFWHWYIVGNIAIFAALVLITLLKYSSLCKGGRVVAEALGGRYVHVNTQDPGDTRLRNVVEEMALASGTPVPSVYVLDNEPGINAFAAGMSVNDAVIVVTQGAISYLSRDELQAVVAHEFSHILHGDIRLNQQLAALIGSLMFLGELGRWLSQGSGRHRHRINTSQGKSSSALPFFGLTLMLLGAAGTVWGRLMKSALNRQREFLADAAAVQFTRYPAPLASALKKVGGHRYASLIFHPQAETFSHLFFSQGLTQNFRGWLASHPPLQERIRRLDPAWDGKYYANLQPMADEVPPPLPASFVSAVQLKATGNQDLAAMLLAQSALATTPVEMPKRPKPEQTGLPLTTGSEPVLYDTTAPGEWLPQLPEPLVRAARSPFDARLLLYRLVLASDLTIRLKQRHLLGQEESAVLALTQYPVPCGLQLALVELAIPALKELTAEQYQQFHDMLWQLIQADQQVSLPEWLLYRMLVHQLRPHFSAEARQNINYREINELSSAITVWLSYLTHLSTHDTPAEQIFAAYAAPLAMTELSLQPMPSLDTLSAALDQLQQSSPAIRFKLLQTIIDAIEQDGKITEQEAGVFQMLAYCLDCPLPPPQVWSQNNSPKTG</sequence>
<dbReference type="CDD" id="cd07340">
    <property type="entry name" value="M48B_Htpx_like"/>
    <property type="match status" value="1"/>
</dbReference>
<evidence type="ECO:0000256" key="3">
    <source>
        <dbReference type="ARBA" id="ARBA00022670"/>
    </source>
</evidence>
<evidence type="ECO:0000256" key="10">
    <source>
        <dbReference type="ARBA" id="ARBA00023136"/>
    </source>
</evidence>
<keyword evidence="14" id="KW-1185">Reference proteome</keyword>
<evidence type="ECO:0000256" key="5">
    <source>
        <dbReference type="ARBA" id="ARBA00022723"/>
    </source>
</evidence>
<proteinExistence type="predicted"/>
<feature type="transmembrane region" description="Helical" evidence="11">
    <location>
        <begin position="55"/>
        <end position="76"/>
    </location>
</feature>
<keyword evidence="9" id="KW-0482">Metalloprotease</keyword>
<dbReference type="PANTHER" id="PTHR43221">
    <property type="entry name" value="PROTEASE HTPX"/>
    <property type="match status" value="1"/>
</dbReference>
<dbReference type="KEGG" id="tau:Tola_0347"/>
<dbReference type="RefSeq" id="WP_012728576.1">
    <property type="nucleotide sequence ID" value="NC_012691.1"/>
</dbReference>
<evidence type="ECO:0000256" key="9">
    <source>
        <dbReference type="ARBA" id="ARBA00023049"/>
    </source>
</evidence>
<keyword evidence="10 11" id="KW-0472">Membrane</keyword>
<keyword evidence="8 11" id="KW-1133">Transmembrane helix</keyword>
<dbReference type="AlphaFoldDB" id="C4L978"/>
<feature type="transmembrane region" description="Helical" evidence="11">
    <location>
        <begin position="225"/>
        <end position="246"/>
    </location>
</feature>
<organism evidence="13 14">
    <name type="scientific">Tolumonas auensis (strain DSM 9187 / NBRC 110442 / TA 4)</name>
    <dbReference type="NCBI Taxonomy" id="595494"/>
    <lineage>
        <taxon>Bacteria</taxon>
        <taxon>Pseudomonadati</taxon>
        <taxon>Pseudomonadota</taxon>
        <taxon>Gammaproteobacteria</taxon>
        <taxon>Aeromonadales</taxon>
        <taxon>Aeromonadaceae</taxon>
        <taxon>Tolumonas</taxon>
    </lineage>
</organism>
<dbReference type="GO" id="GO:0006508">
    <property type="term" value="P:proteolysis"/>
    <property type="evidence" value="ECO:0007669"/>
    <property type="project" value="UniProtKB-KW"/>
</dbReference>
<name>C4L978_TOLAT</name>
<keyword evidence="3" id="KW-0645">Protease</keyword>
<keyword evidence="5" id="KW-0479">Metal-binding</keyword>
<reference evidence="13 14" key="2">
    <citation type="journal article" date="2011" name="Stand. Genomic Sci.">
        <title>Complete genome sequence of Tolumonas auensis type strain (TA 4).</title>
        <authorList>
            <person name="Chertkov O."/>
            <person name="Copeland A."/>
            <person name="Lucas S."/>
            <person name="Lapidus A."/>
            <person name="Berry K.W."/>
            <person name="Detter J.C."/>
            <person name="Del Rio T.G."/>
            <person name="Hammon N."/>
            <person name="Dalin E."/>
            <person name="Tice H."/>
            <person name="Pitluck S."/>
            <person name="Richardson P."/>
            <person name="Bruce D."/>
            <person name="Goodwin L."/>
            <person name="Han C."/>
            <person name="Tapia R."/>
            <person name="Saunders E."/>
            <person name="Schmutz J."/>
            <person name="Brettin T."/>
            <person name="Larimer F."/>
            <person name="Land M."/>
            <person name="Hauser L."/>
            <person name="Spring S."/>
            <person name="Rohde M."/>
            <person name="Kyrpides N.C."/>
            <person name="Ivanova N."/>
            <person name="Goker M."/>
            <person name="Beller H.R."/>
            <person name="Klenk H.P."/>
            <person name="Woyke T."/>
        </authorList>
    </citation>
    <scope>NUCLEOTIDE SEQUENCE [LARGE SCALE GENOMIC DNA]</scope>
    <source>
        <strain evidence="14">DSM 9187 / TA4</strain>
    </source>
</reference>
<evidence type="ECO:0000256" key="6">
    <source>
        <dbReference type="ARBA" id="ARBA00022801"/>
    </source>
</evidence>
<evidence type="ECO:0000313" key="13">
    <source>
        <dbReference type="EMBL" id="ACQ91977.1"/>
    </source>
</evidence>
<dbReference type="Pfam" id="PF01435">
    <property type="entry name" value="Peptidase_M48"/>
    <property type="match status" value="1"/>
</dbReference>
<evidence type="ECO:0000256" key="8">
    <source>
        <dbReference type="ARBA" id="ARBA00022989"/>
    </source>
</evidence>
<dbReference type="PANTHER" id="PTHR43221:SF2">
    <property type="entry name" value="PROTEASE HTPX HOMOLOG"/>
    <property type="match status" value="1"/>
</dbReference>
<dbReference type="Proteomes" id="UP000009073">
    <property type="component" value="Chromosome"/>
</dbReference>
<keyword evidence="4 11" id="KW-0812">Transmembrane</keyword>
<dbReference type="Gene3D" id="3.30.2010.10">
    <property type="entry name" value="Metalloproteases ('zincins'), catalytic domain"/>
    <property type="match status" value="1"/>
</dbReference>
<evidence type="ECO:0000256" key="1">
    <source>
        <dbReference type="ARBA" id="ARBA00001947"/>
    </source>
</evidence>
<evidence type="ECO:0000256" key="2">
    <source>
        <dbReference type="ARBA" id="ARBA00022475"/>
    </source>
</evidence>
<evidence type="ECO:0000259" key="12">
    <source>
        <dbReference type="Pfam" id="PF01435"/>
    </source>
</evidence>